<evidence type="ECO:0000256" key="2">
    <source>
        <dbReference type="RuleBase" id="RU003936"/>
    </source>
</evidence>
<dbReference type="SUPFAM" id="SSF54913">
    <property type="entry name" value="GlnB-like"/>
    <property type="match status" value="1"/>
</dbReference>
<dbReference type="GO" id="GO:0030234">
    <property type="term" value="F:enzyme regulator activity"/>
    <property type="evidence" value="ECO:0007669"/>
    <property type="project" value="InterPro"/>
</dbReference>
<keyword evidence="1" id="KW-0597">Phosphoprotein</keyword>
<dbReference type="GO" id="GO:0005524">
    <property type="term" value="F:ATP binding"/>
    <property type="evidence" value="ECO:0007669"/>
    <property type="project" value="TreeGrafter"/>
</dbReference>
<dbReference type="Pfam" id="PF00543">
    <property type="entry name" value="P-II"/>
    <property type="match status" value="1"/>
</dbReference>
<dbReference type="AlphaFoldDB" id="A0A1I6R3C1"/>
<dbReference type="InterPro" id="IPR002187">
    <property type="entry name" value="N-reg_PII"/>
</dbReference>
<reference evidence="4" key="1">
    <citation type="submission" date="2016-10" db="EMBL/GenBank/DDBJ databases">
        <authorList>
            <person name="Varghese N."/>
            <person name="Submissions S."/>
        </authorList>
    </citation>
    <scope>NUCLEOTIDE SEQUENCE [LARGE SCALE GENOMIC DNA]</scope>
    <source>
        <strain evidence="4">DSM 24450</strain>
    </source>
</reference>
<dbReference type="PANTHER" id="PTHR30115">
    <property type="entry name" value="NITROGEN REGULATORY PROTEIN P-II"/>
    <property type="match status" value="1"/>
</dbReference>
<dbReference type="InterPro" id="IPR011322">
    <property type="entry name" value="N-reg_PII-like_a/b"/>
</dbReference>
<comment type="similarity">
    <text evidence="2">Belongs to the P(II) protein family.</text>
</comment>
<proteinExistence type="inferred from homology"/>
<dbReference type="STRING" id="593133.SAMN04488006_2144"/>
<dbReference type="GO" id="GO:0005829">
    <property type="term" value="C:cytosol"/>
    <property type="evidence" value="ECO:0007669"/>
    <property type="project" value="TreeGrafter"/>
</dbReference>
<dbReference type="PROSITE" id="PS51343">
    <property type="entry name" value="PII_GLNB_DOM"/>
    <property type="match status" value="1"/>
</dbReference>
<evidence type="ECO:0000256" key="1">
    <source>
        <dbReference type="PIRSR" id="PIRSR602187-50"/>
    </source>
</evidence>
<dbReference type="PRINTS" id="PR00340">
    <property type="entry name" value="PIIGLNB"/>
</dbReference>
<sequence length="122" mass="13787">MAESIIKSTIMKKIEAIIRKSKFTEVKEALHQIEVNFFSYWDVTGVGNEKEGHVYRGVSYSTSDIQRRYLSIVVSDPFLDRTIDVLLKTAYTGAVGDGKIFVSDVIETYRIRTKETGSASLK</sequence>
<gene>
    <name evidence="3" type="ORF">SAMN04488006_2144</name>
</gene>
<dbReference type="InterPro" id="IPR017918">
    <property type="entry name" value="N-reg_PII_CS"/>
</dbReference>
<dbReference type="Proteomes" id="UP000199312">
    <property type="component" value="Unassembled WGS sequence"/>
</dbReference>
<organism evidence="3 4">
    <name type="scientific">Lutibacter maritimus</name>
    <dbReference type="NCBI Taxonomy" id="593133"/>
    <lineage>
        <taxon>Bacteria</taxon>
        <taxon>Pseudomonadati</taxon>
        <taxon>Bacteroidota</taxon>
        <taxon>Flavobacteriia</taxon>
        <taxon>Flavobacteriales</taxon>
        <taxon>Flavobacteriaceae</taxon>
        <taxon>Lutibacter</taxon>
    </lineage>
</organism>
<dbReference type="SMART" id="SM00938">
    <property type="entry name" value="P-II"/>
    <property type="match status" value="1"/>
</dbReference>
<name>A0A1I6R3C1_9FLAO</name>
<dbReference type="EMBL" id="FOZP01000005">
    <property type="protein sequence ID" value="SFS59237.1"/>
    <property type="molecule type" value="Genomic_DNA"/>
</dbReference>
<dbReference type="Gene3D" id="3.30.70.120">
    <property type="match status" value="1"/>
</dbReference>
<evidence type="ECO:0000313" key="3">
    <source>
        <dbReference type="EMBL" id="SFS59237.1"/>
    </source>
</evidence>
<evidence type="ECO:0000313" key="4">
    <source>
        <dbReference type="Proteomes" id="UP000199312"/>
    </source>
</evidence>
<dbReference type="PROSITE" id="PS00638">
    <property type="entry name" value="PII_GLNB_CTER"/>
    <property type="match status" value="1"/>
</dbReference>
<feature type="modified residue" description="O-UMP-tyrosine" evidence="1">
    <location>
        <position position="60"/>
    </location>
</feature>
<protein>
    <submittedName>
        <fullName evidence="3">Nitrogen regulatory protein P-II family</fullName>
    </submittedName>
</protein>
<dbReference type="PANTHER" id="PTHR30115:SF11">
    <property type="entry name" value="NITROGEN REGULATORY PROTEIN P-II HOMOLOG"/>
    <property type="match status" value="1"/>
</dbReference>
<dbReference type="GO" id="GO:0006808">
    <property type="term" value="P:regulation of nitrogen utilization"/>
    <property type="evidence" value="ECO:0007669"/>
    <property type="project" value="InterPro"/>
</dbReference>
<accession>A0A1I6R3C1</accession>
<keyword evidence="4" id="KW-1185">Reference proteome</keyword>
<dbReference type="InterPro" id="IPR015867">
    <property type="entry name" value="N-reg_PII/ATP_PRibTrfase_C"/>
</dbReference>